<dbReference type="Pfam" id="PF08268">
    <property type="entry name" value="FBA_3"/>
    <property type="match status" value="1"/>
</dbReference>
<proteinExistence type="predicted"/>
<evidence type="ECO:0000313" key="4">
    <source>
        <dbReference type="Proteomes" id="UP001630127"/>
    </source>
</evidence>
<dbReference type="NCBIfam" id="TIGR01640">
    <property type="entry name" value="F_box_assoc_1"/>
    <property type="match status" value="1"/>
</dbReference>
<keyword evidence="4" id="KW-1185">Reference proteome</keyword>
<dbReference type="PANTHER" id="PTHR31672">
    <property type="entry name" value="BNACNNG10540D PROTEIN"/>
    <property type="match status" value="1"/>
</dbReference>
<evidence type="ECO:0000256" key="1">
    <source>
        <dbReference type="SAM" id="MobiDB-lite"/>
    </source>
</evidence>
<sequence>MERLRIGATDHRSKETNDNPIPSSSTQDLTNPLAVLPILPDELVNEILKRLPVKSLSRFKCVSKSWLSLISSPQFIRDHLEINRDNQRVLIKSYAGSGHSVKHCSLDCLLSDEISTDVVINDYPNLEGPLLCITIVGGFDGLVCIRANQNLFLWNPSTGKSNKLLDLGIKYDNYCAFFGFGYDVINDDYKVVAITCPLDEYGVAYEVLQFNVYGIKNESWRRVGEYQVGYTRVDVGGSGFFLYAGGIFLNGKLHWCLRKEEGEFICFFDLETESFGEIEIPKFDERCDLFFYLFQGSLCMVCWTGVEYSDVWVMKEYGVGKSWIKMLTIPIDELGMSFIYKLLKTSEDGKILLINGPNLALYNPTDSTFRYLIGLNGPFGPSEFVADACIYIESLISPTASDAADRQ</sequence>
<organism evidence="3 4">
    <name type="scientific">Cinchona calisaya</name>
    <dbReference type="NCBI Taxonomy" id="153742"/>
    <lineage>
        <taxon>Eukaryota</taxon>
        <taxon>Viridiplantae</taxon>
        <taxon>Streptophyta</taxon>
        <taxon>Embryophyta</taxon>
        <taxon>Tracheophyta</taxon>
        <taxon>Spermatophyta</taxon>
        <taxon>Magnoliopsida</taxon>
        <taxon>eudicotyledons</taxon>
        <taxon>Gunneridae</taxon>
        <taxon>Pentapetalae</taxon>
        <taxon>asterids</taxon>
        <taxon>lamiids</taxon>
        <taxon>Gentianales</taxon>
        <taxon>Rubiaceae</taxon>
        <taxon>Cinchonoideae</taxon>
        <taxon>Cinchoneae</taxon>
        <taxon>Cinchona</taxon>
    </lineage>
</organism>
<feature type="domain" description="F-box" evidence="2">
    <location>
        <begin position="33"/>
        <end position="79"/>
    </location>
</feature>
<reference evidence="3 4" key="1">
    <citation type="submission" date="2024-11" db="EMBL/GenBank/DDBJ databases">
        <title>A near-complete genome assembly of Cinchona calisaya.</title>
        <authorList>
            <person name="Lian D.C."/>
            <person name="Zhao X.W."/>
            <person name="Wei L."/>
        </authorList>
    </citation>
    <scope>NUCLEOTIDE SEQUENCE [LARGE SCALE GENOMIC DNA]</scope>
    <source>
        <tissue evidence="3">Nenye</tissue>
    </source>
</reference>
<protein>
    <recommendedName>
        <fullName evidence="2">F-box domain-containing protein</fullName>
    </recommendedName>
</protein>
<dbReference type="EMBL" id="JBJUIK010000013">
    <property type="protein sequence ID" value="KAL3507421.1"/>
    <property type="molecule type" value="Genomic_DNA"/>
</dbReference>
<dbReference type="InterPro" id="IPR050796">
    <property type="entry name" value="SCF_F-box_component"/>
</dbReference>
<dbReference type="InterPro" id="IPR036047">
    <property type="entry name" value="F-box-like_dom_sf"/>
</dbReference>
<dbReference type="InterPro" id="IPR017451">
    <property type="entry name" value="F-box-assoc_interact_dom"/>
</dbReference>
<accession>A0ABD2YKH0</accession>
<dbReference type="AlphaFoldDB" id="A0ABD2YKH0"/>
<dbReference type="SUPFAM" id="SSF50965">
    <property type="entry name" value="Galactose oxidase, central domain"/>
    <property type="match status" value="1"/>
</dbReference>
<dbReference type="Gene3D" id="1.20.1280.50">
    <property type="match status" value="1"/>
</dbReference>
<dbReference type="Pfam" id="PF00646">
    <property type="entry name" value="F-box"/>
    <property type="match status" value="1"/>
</dbReference>
<dbReference type="Proteomes" id="UP001630127">
    <property type="component" value="Unassembled WGS sequence"/>
</dbReference>
<dbReference type="CDD" id="cd22157">
    <property type="entry name" value="F-box_AtFBW1-like"/>
    <property type="match status" value="1"/>
</dbReference>
<dbReference type="InterPro" id="IPR001810">
    <property type="entry name" value="F-box_dom"/>
</dbReference>
<dbReference type="SUPFAM" id="SSF81383">
    <property type="entry name" value="F-box domain"/>
    <property type="match status" value="1"/>
</dbReference>
<feature type="region of interest" description="Disordered" evidence="1">
    <location>
        <begin position="1"/>
        <end position="28"/>
    </location>
</feature>
<evidence type="ECO:0000259" key="2">
    <source>
        <dbReference type="PROSITE" id="PS50181"/>
    </source>
</evidence>
<comment type="caution">
    <text evidence="3">The sequence shown here is derived from an EMBL/GenBank/DDBJ whole genome shotgun (WGS) entry which is preliminary data.</text>
</comment>
<feature type="compositionally biased region" description="Polar residues" evidence="1">
    <location>
        <begin position="18"/>
        <end position="28"/>
    </location>
</feature>
<feature type="compositionally biased region" description="Basic and acidic residues" evidence="1">
    <location>
        <begin position="1"/>
        <end position="17"/>
    </location>
</feature>
<dbReference type="SMART" id="SM00256">
    <property type="entry name" value="FBOX"/>
    <property type="match status" value="1"/>
</dbReference>
<name>A0ABD2YKH0_9GENT</name>
<dbReference type="InterPro" id="IPR013187">
    <property type="entry name" value="F-box-assoc_dom_typ3"/>
</dbReference>
<evidence type="ECO:0000313" key="3">
    <source>
        <dbReference type="EMBL" id="KAL3507421.1"/>
    </source>
</evidence>
<dbReference type="PROSITE" id="PS50181">
    <property type="entry name" value="FBOX"/>
    <property type="match status" value="1"/>
</dbReference>
<dbReference type="PANTHER" id="PTHR31672:SF13">
    <property type="entry name" value="F-BOX PROTEIN CPR30-LIKE"/>
    <property type="match status" value="1"/>
</dbReference>
<gene>
    <name evidence="3" type="ORF">ACH5RR_032803</name>
</gene>
<dbReference type="InterPro" id="IPR011043">
    <property type="entry name" value="Gal_Oxase/kelch_b-propeller"/>
</dbReference>